<evidence type="ECO:0000313" key="2">
    <source>
        <dbReference type="Proteomes" id="UP000037891"/>
    </source>
</evidence>
<sequence length="563" mass="60237">MHQQRGVHGAGFAVQCDRDLRAGHGDHRIGVEAQQRPAHSDFQRGAALGIAQQPVALTQGAAVHRPGRRHTDCPVTQSTGIVLNAGLRSAAQHFKCISVIHQTFQAARPRLTAGKRRVVDDLAQVIAVGLHAVQARFVKRGSQPGAGLIATRRPTDQLGDHGVEIRRDLASGFHPSINAQRTAIGRRKADSGQQAGAGLEVTARILGVQPCLNRMADRLQVGLQLIERRQIASGQLHHPTDQIDAPHLLSNTMLDLQACVHFQKIKALVLTVEHKLDGPGAAIVDRSGQLDRRRAQLIGHAVRQVGRRGFFQHFLVAALHRAVAHAEGQHLALAVTEHLHFQMAGALDVFLDEYSRVAEIVLAQTFYRFERVRQLLGAAAHAHADAATACGAFEHHRIANAARSCDGVFQAVEQFGAFQQWHVMLSGQRTGGVLEAEHAQLLGRRANEGDTGVFAGLSKAGVFREKAVAGMNGFGAAGVGVGDGEDLVHRQIRPGRAAFAQAVGFVGLHQVQAGSVGFGIHRHAVDLQAAQGPQDAAGNGATVGDQQFVEHGITPETRLSPVS</sequence>
<name>A0A0N0GFY4_PSESX</name>
<protein>
    <submittedName>
        <fullName evidence="1">Uncharacterized protein</fullName>
    </submittedName>
</protein>
<reference evidence="1 2" key="2">
    <citation type="submission" date="2015-10" db="EMBL/GenBank/DDBJ databases">
        <title>Comparative genomics and high-throughput reverse genetic screens identify a new phytobacterial MAMP and an Arabidopsis receptor required for immune elicitation.</title>
        <authorList>
            <person name="Mott G.A."/>
            <person name="Thakur S."/>
            <person name="Wang P.W."/>
            <person name="Desveaux D."/>
            <person name="Guttman D.S."/>
        </authorList>
    </citation>
    <scope>NUCLEOTIDE SEQUENCE [LARGE SCALE GENOMIC DNA]</scope>
    <source>
        <strain evidence="1 2">0788_9</strain>
    </source>
</reference>
<dbReference type="EMBL" id="LGLN01000033">
    <property type="protein sequence ID" value="KPC32750.1"/>
    <property type="molecule type" value="Genomic_DNA"/>
</dbReference>
<comment type="caution">
    <text evidence="1">The sequence shown here is derived from an EMBL/GenBank/DDBJ whole genome shotgun (WGS) entry which is preliminary data.</text>
</comment>
<proteinExistence type="predicted"/>
<dbReference type="PATRIC" id="fig|81035.3.peg.1740"/>
<accession>A0A0N0GFY4</accession>
<dbReference type="AntiFam" id="ANF00133">
    <property type="entry name" value="Shadow ORF (opposite mccA)"/>
</dbReference>
<reference evidence="1 2" key="1">
    <citation type="submission" date="2015-07" db="EMBL/GenBank/DDBJ databases">
        <authorList>
            <person name="Noorani M."/>
        </authorList>
    </citation>
    <scope>NUCLEOTIDE SEQUENCE [LARGE SCALE GENOMIC DNA]</scope>
    <source>
        <strain evidence="1 2">0788_9</strain>
    </source>
</reference>
<gene>
    <name evidence="1" type="ORF">ABJ99_1603</name>
</gene>
<organism evidence="1 2">
    <name type="scientific">Pseudomonas syringae pv. cilantro</name>
    <dbReference type="NCBI Taxonomy" id="81035"/>
    <lineage>
        <taxon>Bacteria</taxon>
        <taxon>Pseudomonadati</taxon>
        <taxon>Pseudomonadota</taxon>
        <taxon>Gammaproteobacteria</taxon>
        <taxon>Pseudomonadales</taxon>
        <taxon>Pseudomonadaceae</taxon>
        <taxon>Pseudomonas</taxon>
        <taxon>Pseudomonas syringae</taxon>
    </lineage>
</organism>
<evidence type="ECO:0000313" key="1">
    <source>
        <dbReference type="EMBL" id="KPC32750.1"/>
    </source>
</evidence>
<dbReference type="Proteomes" id="UP000037891">
    <property type="component" value="Unassembled WGS sequence"/>
</dbReference>
<dbReference type="AlphaFoldDB" id="A0A0N0GFY4"/>